<dbReference type="AlphaFoldDB" id="I0Z5S4"/>
<accession>I0Z5S4</accession>
<dbReference type="OrthoDB" id="10264655at2759"/>
<dbReference type="STRING" id="574566.I0Z5S4"/>
<dbReference type="KEGG" id="csl:COCSUDRAFT_60988"/>
<evidence type="ECO:0000313" key="3">
    <source>
        <dbReference type="Proteomes" id="UP000007264"/>
    </source>
</evidence>
<evidence type="ECO:0000313" key="2">
    <source>
        <dbReference type="EMBL" id="EIE25993.1"/>
    </source>
</evidence>
<name>I0Z5S4_COCSC</name>
<proteinExistence type="predicted"/>
<protein>
    <submittedName>
        <fullName evidence="2">Uncharacterized protein</fullName>
    </submittedName>
</protein>
<dbReference type="SUPFAM" id="SSF47954">
    <property type="entry name" value="Cyclin-like"/>
    <property type="match status" value="2"/>
</dbReference>
<dbReference type="InterPro" id="IPR043198">
    <property type="entry name" value="Cyclin/Ssn8"/>
</dbReference>
<evidence type="ECO:0000256" key="1">
    <source>
        <dbReference type="SAM" id="MobiDB-lite"/>
    </source>
</evidence>
<dbReference type="GO" id="GO:0006357">
    <property type="term" value="P:regulation of transcription by RNA polymerase II"/>
    <property type="evidence" value="ECO:0007669"/>
    <property type="project" value="InterPro"/>
</dbReference>
<gene>
    <name evidence="2" type="ORF">COCSUDRAFT_60988</name>
</gene>
<dbReference type="eggNOG" id="KOG0834">
    <property type="taxonomic scope" value="Eukaryota"/>
</dbReference>
<dbReference type="RefSeq" id="XP_005650537.1">
    <property type="nucleotide sequence ID" value="XM_005650480.1"/>
</dbReference>
<feature type="region of interest" description="Disordered" evidence="1">
    <location>
        <begin position="247"/>
        <end position="275"/>
    </location>
</feature>
<keyword evidence="3" id="KW-1185">Reference proteome</keyword>
<dbReference type="GO" id="GO:0016538">
    <property type="term" value="F:cyclin-dependent protein serine/threonine kinase regulator activity"/>
    <property type="evidence" value="ECO:0007669"/>
    <property type="project" value="InterPro"/>
</dbReference>
<dbReference type="Gene3D" id="1.10.472.10">
    <property type="entry name" value="Cyclin-like"/>
    <property type="match status" value="2"/>
</dbReference>
<dbReference type="EMBL" id="AGSI01000003">
    <property type="protein sequence ID" value="EIE25993.1"/>
    <property type="molecule type" value="Genomic_DNA"/>
</dbReference>
<organism evidence="2 3">
    <name type="scientific">Coccomyxa subellipsoidea (strain C-169)</name>
    <name type="common">Green microalga</name>
    <dbReference type="NCBI Taxonomy" id="574566"/>
    <lineage>
        <taxon>Eukaryota</taxon>
        <taxon>Viridiplantae</taxon>
        <taxon>Chlorophyta</taxon>
        <taxon>core chlorophytes</taxon>
        <taxon>Trebouxiophyceae</taxon>
        <taxon>Trebouxiophyceae incertae sedis</taxon>
        <taxon>Coccomyxaceae</taxon>
        <taxon>Coccomyxa</taxon>
        <taxon>Coccomyxa subellipsoidea</taxon>
    </lineage>
</organism>
<dbReference type="GeneID" id="17043997"/>
<dbReference type="PANTHER" id="PTHR10026">
    <property type="entry name" value="CYCLIN"/>
    <property type="match status" value="1"/>
</dbReference>
<sequence>MRQNDCFVIACACLFLAGKIEETPKALTDILKVVSGVRFAKQPRELEHVMAMQDELRERVLQAERAVMYALGFNMSILHPYRIALNLVNERGFRLKMHTPLRNNLYDLPQIIFNTQLSLQYKAEQIAVAVVHLAMKMLLSEAPLWDGRHWWQHCNVTAAQLQDMLSQILEVLDQRSRQVDYSNFGPHFLPQSQSYEGTQQNESPDPGSSTHVMVSEEMAAPGAASQPLTDSQISEAGLKIAEPLVGSDNGIRMSQQAGVDGIAAERTQDAHPPSA</sequence>
<comment type="caution">
    <text evidence="2">The sequence shown here is derived from an EMBL/GenBank/DDBJ whole genome shotgun (WGS) entry which is preliminary data.</text>
</comment>
<dbReference type="InterPro" id="IPR036915">
    <property type="entry name" value="Cyclin-like_sf"/>
</dbReference>
<reference evidence="2 3" key="1">
    <citation type="journal article" date="2012" name="Genome Biol.">
        <title>The genome of the polar eukaryotic microalga coccomyxa subellipsoidea reveals traits of cold adaptation.</title>
        <authorList>
            <person name="Blanc G."/>
            <person name="Agarkova I."/>
            <person name="Grimwood J."/>
            <person name="Kuo A."/>
            <person name="Brueggeman A."/>
            <person name="Dunigan D."/>
            <person name="Gurnon J."/>
            <person name="Ladunga I."/>
            <person name="Lindquist E."/>
            <person name="Lucas S."/>
            <person name="Pangilinan J."/>
            <person name="Proschold T."/>
            <person name="Salamov A."/>
            <person name="Schmutz J."/>
            <person name="Weeks D."/>
            <person name="Yamada T."/>
            <person name="Claverie J.M."/>
            <person name="Grigoriev I."/>
            <person name="Van Etten J."/>
            <person name="Lomsadze A."/>
            <person name="Borodovsky M."/>
        </authorList>
    </citation>
    <scope>NUCLEOTIDE SEQUENCE [LARGE SCALE GENOMIC DNA]</scope>
    <source>
        <strain evidence="2 3">C-169</strain>
    </source>
</reference>
<feature type="region of interest" description="Disordered" evidence="1">
    <location>
        <begin position="190"/>
        <end position="211"/>
    </location>
</feature>
<dbReference type="Proteomes" id="UP000007264">
    <property type="component" value="Unassembled WGS sequence"/>
</dbReference>